<dbReference type="OrthoDB" id="2306002at2"/>
<comment type="caution">
    <text evidence="2">The sequence shown here is derived from an EMBL/GenBank/DDBJ whole genome shotgun (WGS) entry which is preliminary data.</text>
</comment>
<dbReference type="Pfam" id="PF13280">
    <property type="entry name" value="WYL"/>
    <property type="match status" value="1"/>
</dbReference>
<dbReference type="PANTHER" id="PTHR34580">
    <property type="match status" value="1"/>
</dbReference>
<organism evidence="2 3">
    <name type="scientific">Secundilactobacillus silagincola</name>
    <dbReference type="NCBI Taxonomy" id="1714681"/>
    <lineage>
        <taxon>Bacteria</taxon>
        <taxon>Bacillati</taxon>
        <taxon>Bacillota</taxon>
        <taxon>Bacilli</taxon>
        <taxon>Lactobacillales</taxon>
        <taxon>Lactobacillaceae</taxon>
        <taxon>Secundilactobacillus</taxon>
    </lineage>
</organism>
<dbReference type="AlphaFoldDB" id="A0A1Z5J265"/>
<gene>
    <name evidence="2" type="ORF">IWT5_01259</name>
</gene>
<evidence type="ECO:0000313" key="3">
    <source>
        <dbReference type="Proteomes" id="UP000223370"/>
    </source>
</evidence>
<sequence>MQVDKRDDSIQNDDNSEWHSKVKERIAGEMLWLFQKNYFTLSDIVDYFHEDPKSVQRTVQRDLRAIRNSMDSLPDAGYYTVNYDKAIPGYHLFYKLDDPDFQKDQEIDSLHVDEALAIMKILIGTRALEKGSVNTIEKHLKYNLTPKQQAFLTQETTETLSKYYPVKTVPDLIDRVRIFTDWIEQKATIKFTYQSSVPNSSTTKKRRGVPLSLYFSEYYFYVLLYDDEHEQSRIYRLDRFITFRKTNSGKVTVPRIKKLDVGELRKKTYLLSGGGDTTLEFWYRGFPQTALDRFPESSVKKTRTLEDGSQEVFIKCRNVAKQGAKLWLMSQGSLVSGVKPEYLRGEVREEIQKMMANYE</sequence>
<dbReference type="Proteomes" id="UP000223370">
    <property type="component" value="Unassembled WGS sequence"/>
</dbReference>
<accession>A0A1Z5J265</accession>
<evidence type="ECO:0000259" key="1">
    <source>
        <dbReference type="Pfam" id="PF13280"/>
    </source>
</evidence>
<dbReference type="InterPro" id="IPR051534">
    <property type="entry name" value="CBASS_pafABC_assoc_protein"/>
</dbReference>
<evidence type="ECO:0000313" key="2">
    <source>
        <dbReference type="EMBL" id="GAX08107.1"/>
    </source>
</evidence>
<reference evidence="2 3" key="1">
    <citation type="submission" date="2015-11" db="EMBL/GenBank/DDBJ databases">
        <title>Draft genome sequences of new species of the genus Lactobacillus isolated from orchardgrass silage.</title>
        <authorList>
            <person name="Tohno M."/>
            <person name="Tanizawa Y."/>
            <person name="Arita M."/>
        </authorList>
    </citation>
    <scope>NUCLEOTIDE SEQUENCE [LARGE SCALE GENOMIC DNA]</scope>
    <source>
        <strain evidence="2 3">IWT5</strain>
    </source>
</reference>
<name>A0A1Z5J265_9LACO</name>
<dbReference type="EMBL" id="BCMJ01000004">
    <property type="protein sequence ID" value="GAX08107.1"/>
    <property type="molecule type" value="Genomic_DNA"/>
</dbReference>
<keyword evidence="3" id="KW-1185">Reference proteome</keyword>
<protein>
    <submittedName>
        <fullName evidence="2">Transcriptional regulator</fullName>
    </submittedName>
</protein>
<dbReference type="PANTHER" id="PTHR34580:SF1">
    <property type="entry name" value="PROTEIN PAFC"/>
    <property type="match status" value="1"/>
</dbReference>
<feature type="domain" description="WYL" evidence="1">
    <location>
        <begin position="182"/>
        <end position="240"/>
    </location>
</feature>
<dbReference type="PROSITE" id="PS52050">
    <property type="entry name" value="WYL"/>
    <property type="match status" value="1"/>
</dbReference>
<proteinExistence type="predicted"/>
<dbReference type="InterPro" id="IPR026881">
    <property type="entry name" value="WYL_dom"/>
</dbReference>